<dbReference type="EMBL" id="JASPKZ010009374">
    <property type="protein sequence ID" value="KAJ9577128.1"/>
    <property type="molecule type" value="Genomic_DNA"/>
</dbReference>
<reference evidence="2" key="2">
    <citation type="submission" date="2023-05" db="EMBL/GenBank/DDBJ databases">
        <authorList>
            <person name="Fouks B."/>
        </authorList>
    </citation>
    <scope>NUCLEOTIDE SEQUENCE</scope>
    <source>
        <strain evidence="2">Stay&amp;Tobe</strain>
        <tissue evidence="2">Testes</tissue>
    </source>
</reference>
<protein>
    <submittedName>
        <fullName evidence="2">Uncharacterized protein</fullName>
    </submittedName>
</protein>
<accession>A0AAD7ZAU1</accession>
<gene>
    <name evidence="2" type="ORF">L9F63_006300</name>
</gene>
<organism evidence="2 3">
    <name type="scientific">Diploptera punctata</name>
    <name type="common">Pacific beetle cockroach</name>
    <dbReference type="NCBI Taxonomy" id="6984"/>
    <lineage>
        <taxon>Eukaryota</taxon>
        <taxon>Metazoa</taxon>
        <taxon>Ecdysozoa</taxon>
        <taxon>Arthropoda</taxon>
        <taxon>Hexapoda</taxon>
        <taxon>Insecta</taxon>
        <taxon>Pterygota</taxon>
        <taxon>Neoptera</taxon>
        <taxon>Polyneoptera</taxon>
        <taxon>Dictyoptera</taxon>
        <taxon>Blattodea</taxon>
        <taxon>Blaberoidea</taxon>
        <taxon>Blaberidae</taxon>
        <taxon>Diplopterinae</taxon>
        <taxon>Diploptera</taxon>
    </lineage>
</organism>
<feature type="region of interest" description="Disordered" evidence="1">
    <location>
        <begin position="1"/>
        <end position="26"/>
    </location>
</feature>
<dbReference type="AlphaFoldDB" id="A0AAD7ZAU1"/>
<proteinExistence type="predicted"/>
<feature type="non-terminal residue" evidence="2">
    <location>
        <position position="80"/>
    </location>
</feature>
<dbReference type="Proteomes" id="UP001233999">
    <property type="component" value="Unassembled WGS sequence"/>
</dbReference>
<evidence type="ECO:0000313" key="3">
    <source>
        <dbReference type="Proteomes" id="UP001233999"/>
    </source>
</evidence>
<sequence length="80" mass="9086">MDENCGMTKIDGGFCPKLNPQNGDTRLRENDDNFEITNHNDHEDPYPSLSDYHDYEPNLEFDDTELQHATVTSGALILEA</sequence>
<name>A0AAD7ZAU1_DIPPU</name>
<evidence type="ECO:0000313" key="2">
    <source>
        <dbReference type="EMBL" id="KAJ9577128.1"/>
    </source>
</evidence>
<evidence type="ECO:0000256" key="1">
    <source>
        <dbReference type="SAM" id="MobiDB-lite"/>
    </source>
</evidence>
<comment type="caution">
    <text evidence="2">The sequence shown here is derived from an EMBL/GenBank/DDBJ whole genome shotgun (WGS) entry which is preliminary data.</text>
</comment>
<keyword evidence="3" id="KW-1185">Reference proteome</keyword>
<reference evidence="2" key="1">
    <citation type="journal article" date="2023" name="IScience">
        <title>Live-bearing cockroach genome reveals convergent evolutionary mechanisms linked to viviparity in insects and beyond.</title>
        <authorList>
            <person name="Fouks B."/>
            <person name="Harrison M.C."/>
            <person name="Mikhailova A.A."/>
            <person name="Marchal E."/>
            <person name="English S."/>
            <person name="Carruthers M."/>
            <person name="Jennings E.C."/>
            <person name="Chiamaka E.L."/>
            <person name="Frigard R.A."/>
            <person name="Pippel M."/>
            <person name="Attardo G.M."/>
            <person name="Benoit J.B."/>
            <person name="Bornberg-Bauer E."/>
            <person name="Tobe S.S."/>
        </authorList>
    </citation>
    <scope>NUCLEOTIDE SEQUENCE</scope>
    <source>
        <strain evidence="2">Stay&amp;Tobe</strain>
    </source>
</reference>